<dbReference type="InterPro" id="IPR038446">
    <property type="entry name" value="CEBP_ZZ_sf"/>
</dbReference>
<dbReference type="Proteomes" id="UP000075884">
    <property type="component" value="Unassembled WGS sequence"/>
</dbReference>
<feature type="region of interest" description="Disordered" evidence="3">
    <location>
        <begin position="807"/>
        <end position="828"/>
    </location>
</feature>
<organism evidence="5 6">
    <name type="scientific">Anopheles dirus</name>
    <dbReference type="NCBI Taxonomy" id="7168"/>
    <lineage>
        <taxon>Eukaryota</taxon>
        <taxon>Metazoa</taxon>
        <taxon>Ecdysozoa</taxon>
        <taxon>Arthropoda</taxon>
        <taxon>Hexapoda</taxon>
        <taxon>Insecta</taxon>
        <taxon>Pterygota</taxon>
        <taxon>Neoptera</taxon>
        <taxon>Endopterygota</taxon>
        <taxon>Diptera</taxon>
        <taxon>Nematocera</taxon>
        <taxon>Culicoidea</taxon>
        <taxon>Culicidae</taxon>
        <taxon>Anophelinae</taxon>
        <taxon>Anopheles</taxon>
    </lineage>
</organism>
<feature type="region of interest" description="Disordered" evidence="3">
    <location>
        <begin position="54"/>
        <end position="126"/>
    </location>
</feature>
<dbReference type="InterPro" id="IPR035979">
    <property type="entry name" value="RBD_domain_sf"/>
</dbReference>
<feature type="compositionally biased region" description="Low complexity" evidence="3">
    <location>
        <begin position="242"/>
        <end position="259"/>
    </location>
</feature>
<dbReference type="GO" id="GO:0043022">
    <property type="term" value="F:ribosome binding"/>
    <property type="evidence" value="ECO:0007669"/>
    <property type="project" value="TreeGrafter"/>
</dbReference>
<keyword evidence="1 2" id="KW-0694">RNA-binding</keyword>
<dbReference type="FunFam" id="3.30.70.330:FF:000054">
    <property type="entry name" value="Cytoplasmic polyadenylation element-binding protein 1"/>
    <property type="match status" value="1"/>
</dbReference>
<feature type="compositionally biased region" description="Gly residues" evidence="3">
    <location>
        <begin position="230"/>
        <end position="241"/>
    </location>
</feature>
<dbReference type="GO" id="GO:0045202">
    <property type="term" value="C:synapse"/>
    <property type="evidence" value="ECO:0007669"/>
    <property type="project" value="TreeGrafter"/>
</dbReference>
<accession>A0A2C9GV87</accession>
<dbReference type="CDD" id="cd19757">
    <property type="entry name" value="Bbox1"/>
    <property type="match status" value="1"/>
</dbReference>
<keyword evidence="6" id="KW-1185">Reference proteome</keyword>
<feature type="region of interest" description="Disordered" evidence="3">
    <location>
        <begin position="481"/>
        <end position="548"/>
    </location>
</feature>
<evidence type="ECO:0000256" key="3">
    <source>
        <dbReference type="SAM" id="MobiDB-lite"/>
    </source>
</evidence>
<feature type="compositionally biased region" description="Gly residues" evidence="3">
    <location>
        <begin position="807"/>
        <end position="823"/>
    </location>
</feature>
<protein>
    <recommendedName>
        <fullName evidence="4">RRM domain-containing protein</fullName>
    </recommendedName>
</protein>
<proteinExistence type="predicted"/>
<dbReference type="PANTHER" id="PTHR12566">
    <property type="entry name" value="CYTOPLASMIC POLYADENYLATION ELEMENT BINDING PROTEIN CPEB"/>
    <property type="match status" value="1"/>
</dbReference>
<reference evidence="6" key="1">
    <citation type="submission" date="2013-03" db="EMBL/GenBank/DDBJ databases">
        <title>The Genome Sequence of Anopheles dirus WRAIR2.</title>
        <authorList>
            <consortium name="The Broad Institute Genomics Platform"/>
            <person name="Neafsey D.E."/>
            <person name="Walton C."/>
            <person name="Walker B."/>
            <person name="Young S.K."/>
            <person name="Zeng Q."/>
            <person name="Gargeya S."/>
            <person name="Fitzgerald M."/>
            <person name="Haas B."/>
            <person name="Abouelleil A."/>
            <person name="Allen A.W."/>
            <person name="Alvarado L."/>
            <person name="Arachchi H.M."/>
            <person name="Berlin A.M."/>
            <person name="Chapman S.B."/>
            <person name="Gainer-Dewar J."/>
            <person name="Goldberg J."/>
            <person name="Griggs A."/>
            <person name="Gujja S."/>
            <person name="Hansen M."/>
            <person name="Howarth C."/>
            <person name="Imamovic A."/>
            <person name="Ireland A."/>
            <person name="Larimer J."/>
            <person name="McCowan C."/>
            <person name="Murphy C."/>
            <person name="Pearson M."/>
            <person name="Poon T.W."/>
            <person name="Priest M."/>
            <person name="Roberts A."/>
            <person name="Saif S."/>
            <person name="Shea T."/>
            <person name="Sisk P."/>
            <person name="Sykes S."/>
            <person name="Wortman J."/>
            <person name="Nusbaum C."/>
            <person name="Birren B."/>
        </authorList>
    </citation>
    <scope>NUCLEOTIDE SEQUENCE [LARGE SCALE GENOMIC DNA]</scope>
    <source>
        <strain evidence="6">WRAIR2</strain>
    </source>
</reference>
<dbReference type="SUPFAM" id="SSF54928">
    <property type="entry name" value="RNA-binding domain, RBD"/>
    <property type="match status" value="1"/>
</dbReference>
<sequence>MPSLQQTTFKDFPSPDIARSLTGPDILQKHSINSLLLEHNEIISRGLPSPIEDNMSLTDLLGGSHTSSSPTSVSSSLGTNSSGVSGKGSDEGHHHHHHHYQQHQHSQQHLQQSQHNHQHHQQQHHATLGSFASLTASLGGNGGSVMGATRCDDSASSILSSAGLSSGGGNSTASGSVSSNPFNFSSLRIPSPSLNSPDLLTGGGLIGGGIVSSGHSTASTSSSSSSSGISCGGGTTGGGDSGQSPTTHSFYSNLQQQQQHNHHSSAGGGHNSGSGGDGSPSSRGSIGTFDEFRFDTDLMLGSTGIGTPNGLTTETLKLRRRNISFDCTSPATGASSPGEGTAPSLTLLCPTTGGRNYRTSGSFAQLQQNAIAHQHTQQQSTTVQYDLLASDGTVTTGNERGITSSTGSGSAAMGGFDPNGAAAAATAAAVNNSTLSLFGTGNGSLSRSHSPPDHTDTSNLLTSLESTSILDMLNYLTLGQSTNSMTGHHNQAAQQQQQQQQQHHQNQFAPYSSTLSSLYQQQQQHQQTTGSDRAFGSASSATNNNSNNGGITAGLSGLSLGSAGFTSDYERLQNLQALNTLRLLQQSQHLSQLQQLQFNQSLLSVSGGTGSGVNGNIFGGCNTGNSNGLSGSSVGSNSSSTGSNSSGNSSNCLQGGKPWSSSQQHHQQQHHSQHQLQRQGSSSPSLNVGSGSGNGYADINLDRIARFHRSSAAAHYDATCTWSGVLPPRSNRLVTYSSKIFLGGMPWDISEQSLVQIFKPFGSIKVEWPGKEQQATQPKGYVYIIFESDKQVKALLQACTYSTPHNSGGGGGSGMHGNHGGSGAEAAGASNYGGCSRATGMNGASSIGSLNRFGSSCDDTPAQLQLMPMSNLNKPIAPRGAKINFKISSKRIKSKDVEVIPWNIADSNYVKSTSQKLDPTKTVFVGALHGQLTAEGLAKIMNDLFDGVVYVGIDTDKYKYPLGSARVTFNNSRSYMKAVVAAFIEIRTSKFTKKLQVDPYLEDSLCSMCTVQHGPYFCREIMCFRYFCRSCWQLQHSREVYLQKHMPLTRNSKFTAIIGVGPQQHQHASNNSNHHQQQQSSFDHSSYYNNHHHNHHHHHHGGNGGHQSNAGLSSHNQYHHNGGGQHHGSNNGGGGGGHHHHQQQQQQSSRLEMLQQQQHHRTPLSKSPSPSMCIGNSTDGNSSTTSNGSASSSNSCSPISTGNSASTGGASSASSSCSNSSLSSNTNGNTVGSASNACGVGEQLSSSCIGSLNMQQISFVAGGGGVSGGSNGSGGLVI</sequence>
<evidence type="ECO:0000313" key="5">
    <source>
        <dbReference type="EnsemblMetazoa" id="ADIR016007-PA"/>
    </source>
</evidence>
<name>A0A2C9GV87_9DIPT</name>
<dbReference type="PANTHER" id="PTHR12566:SF9">
    <property type="entry name" value="CYTOPLASMIC POLYADENYLATION ELEMENT-BINDING PROTEIN 1"/>
    <property type="match status" value="1"/>
</dbReference>
<dbReference type="Pfam" id="PF16367">
    <property type="entry name" value="RRM_7"/>
    <property type="match status" value="1"/>
</dbReference>
<dbReference type="AlphaFoldDB" id="A0A2C9GV87"/>
<feature type="compositionally biased region" description="Low complexity" evidence="3">
    <location>
        <begin position="60"/>
        <end position="84"/>
    </location>
</feature>
<feature type="compositionally biased region" description="Gly residues" evidence="3">
    <location>
        <begin position="1121"/>
        <end position="1136"/>
    </location>
</feature>
<dbReference type="GO" id="GO:0000900">
    <property type="term" value="F:mRNA regulatory element binding translation repressor activity"/>
    <property type="evidence" value="ECO:0007669"/>
    <property type="project" value="TreeGrafter"/>
</dbReference>
<dbReference type="PROSITE" id="PS50102">
    <property type="entry name" value="RRM"/>
    <property type="match status" value="1"/>
</dbReference>
<dbReference type="GO" id="GO:0003730">
    <property type="term" value="F:mRNA 3'-UTR binding"/>
    <property type="evidence" value="ECO:0007669"/>
    <property type="project" value="InterPro"/>
</dbReference>
<dbReference type="Gene3D" id="3.30.70.330">
    <property type="match status" value="2"/>
</dbReference>
<feature type="region of interest" description="Disordered" evidence="3">
    <location>
        <begin position="213"/>
        <end position="288"/>
    </location>
</feature>
<evidence type="ECO:0000256" key="1">
    <source>
        <dbReference type="ARBA" id="ARBA00022884"/>
    </source>
</evidence>
<feature type="domain" description="RRM" evidence="4">
    <location>
        <begin position="738"/>
        <end position="831"/>
    </location>
</feature>
<evidence type="ECO:0000256" key="2">
    <source>
        <dbReference type="PROSITE-ProRule" id="PRU00176"/>
    </source>
</evidence>
<evidence type="ECO:0000313" key="6">
    <source>
        <dbReference type="Proteomes" id="UP000075884"/>
    </source>
</evidence>
<feature type="region of interest" description="Disordered" evidence="3">
    <location>
        <begin position="629"/>
        <end position="692"/>
    </location>
</feature>
<dbReference type="InterPro" id="IPR012677">
    <property type="entry name" value="Nucleotide-bd_a/b_plait_sf"/>
</dbReference>
<feature type="region of interest" description="Disordered" evidence="3">
    <location>
        <begin position="1062"/>
        <end position="1228"/>
    </location>
</feature>
<feature type="compositionally biased region" description="Low complexity" evidence="3">
    <location>
        <begin position="629"/>
        <end position="666"/>
    </location>
</feature>
<dbReference type="SMART" id="SM00360">
    <property type="entry name" value="RRM"/>
    <property type="match status" value="2"/>
</dbReference>
<dbReference type="EnsemblMetazoa" id="ADIR016007-RA">
    <property type="protein sequence ID" value="ADIR016007-PA"/>
    <property type="gene ID" value="ADIR016007"/>
</dbReference>
<dbReference type="GO" id="GO:2000766">
    <property type="term" value="P:negative regulation of cytoplasmic translation"/>
    <property type="evidence" value="ECO:0007669"/>
    <property type="project" value="TreeGrafter"/>
</dbReference>
<feature type="compositionally biased region" description="Low complexity" evidence="3">
    <location>
        <begin position="1175"/>
        <end position="1228"/>
    </location>
</feature>
<dbReference type="VEuPathDB" id="VectorBase:ADIR016007"/>
<evidence type="ECO:0000259" key="4">
    <source>
        <dbReference type="PROSITE" id="PS50102"/>
    </source>
</evidence>
<feature type="compositionally biased region" description="Low complexity" evidence="3">
    <location>
        <begin position="213"/>
        <end position="229"/>
    </location>
</feature>
<feature type="compositionally biased region" description="Basic residues" evidence="3">
    <location>
        <begin position="1090"/>
        <end position="1101"/>
    </location>
</feature>
<feature type="compositionally biased region" description="Low complexity" evidence="3">
    <location>
        <begin position="674"/>
        <end position="689"/>
    </location>
</feature>
<feature type="compositionally biased region" description="Gly residues" evidence="3">
    <location>
        <begin position="266"/>
        <end position="278"/>
    </location>
</feature>
<dbReference type="Gene3D" id="4.10.640.40">
    <property type="entry name" value="Cytoplasmic polyadenylation element-binding protein, ZZ domain"/>
    <property type="match status" value="1"/>
</dbReference>
<dbReference type="CDD" id="cd12725">
    <property type="entry name" value="RRM2_CPEB1"/>
    <property type="match status" value="1"/>
</dbReference>
<dbReference type="GO" id="GO:0008135">
    <property type="term" value="F:translation factor activity, RNA binding"/>
    <property type="evidence" value="ECO:0007669"/>
    <property type="project" value="TreeGrafter"/>
</dbReference>
<reference evidence="5" key="2">
    <citation type="submission" date="2020-05" db="UniProtKB">
        <authorList>
            <consortium name="EnsemblMetazoa"/>
        </authorList>
    </citation>
    <scope>IDENTIFICATION</scope>
    <source>
        <strain evidence="5">WRAIR2</strain>
    </source>
</reference>
<feature type="compositionally biased region" description="Low complexity" evidence="3">
    <location>
        <begin position="103"/>
        <end position="115"/>
    </location>
</feature>
<dbReference type="InterPro" id="IPR000504">
    <property type="entry name" value="RRM_dom"/>
</dbReference>
<dbReference type="Pfam" id="PF16366">
    <property type="entry name" value="CEBP_ZZ"/>
    <property type="match status" value="1"/>
</dbReference>
<feature type="compositionally biased region" description="Low complexity" evidence="3">
    <location>
        <begin position="488"/>
        <end position="548"/>
    </location>
</feature>
<dbReference type="STRING" id="7168.A0A2C9GV87"/>
<dbReference type="GO" id="GO:0043005">
    <property type="term" value="C:neuron projection"/>
    <property type="evidence" value="ECO:0007669"/>
    <property type="project" value="TreeGrafter"/>
</dbReference>
<dbReference type="InterPro" id="IPR032296">
    <property type="entry name" value="CEBP_ZZ"/>
</dbReference>
<dbReference type="InterPro" id="IPR034819">
    <property type="entry name" value="CPEB"/>
</dbReference>
<dbReference type="GO" id="GO:0005634">
    <property type="term" value="C:nucleus"/>
    <property type="evidence" value="ECO:0007669"/>
    <property type="project" value="TreeGrafter"/>
</dbReference>
<dbReference type="GO" id="GO:0005737">
    <property type="term" value="C:cytoplasm"/>
    <property type="evidence" value="ECO:0007669"/>
    <property type="project" value="TreeGrafter"/>
</dbReference>
<feature type="compositionally biased region" description="Low complexity" evidence="3">
    <location>
        <begin position="1063"/>
        <end position="1086"/>
    </location>
</feature>